<dbReference type="STRING" id="109280.ENSHCOP00000008397"/>
<comment type="similarity">
    <text evidence="1">Belongs to the bacterial ribosomal protein bS16 family.</text>
</comment>
<protein>
    <recommendedName>
        <fullName evidence="4">Small ribosomal subunit protein bS16m</fullName>
    </recommendedName>
    <alternativeName>
        <fullName evidence="5">28S ribosomal protein S16, mitochondrial</fullName>
    </alternativeName>
</protein>
<dbReference type="GO" id="GO:0015935">
    <property type="term" value="C:small ribosomal subunit"/>
    <property type="evidence" value="ECO:0007669"/>
    <property type="project" value="TreeGrafter"/>
</dbReference>
<evidence type="ECO:0000313" key="7">
    <source>
        <dbReference type="Proteomes" id="UP000264820"/>
    </source>
</evidence>
<dbReference type="PANTHER" id="PTHR12919:SF20">
    <property type="entry name" value="SMALL RIBOSOMAL SUBUNIT PROTEIN BS16M"/>
    <property type="match status" value="1"/>
</dbReference>
<keyword evidence="3" id="KW-0687">Ribonucleoprotein</keyword>
<evidence type="ECO:0000256" key="1">
    <source>
        <dbReference type="ARBA" id="ARBA00006668"/>
    </source>
</evidence>
<reference evidence="6" key="1">
    <citation type="submission" date="2025-08" db="UniProtKB">
        <authorList>
            <consortium name="Ensembl"/>
        </authorList>
    </citation>
    <scope>IDENTIFICATION</scope>
</reference>
<accession>A0A3Q2XVP2</accession>
<dbReference type="Gene3D" id="3.30.1320.10">
    <property type="match status" value="1"/>
</dbReference>
<dbReference type="InterPro" id="IPR000307">
    <property type="entry name" value="Ribosomal_bS16"/>
</dbReference>
<name>A0A3Q2XVP2_HIPCM</name>
<proteinExistence type="inferred from homology"/>
<dbReference type="Pfam" id="PF00886">
    <property type="entry name" value="Ribosomal_S16"/>
    <property type="match status" value="1"/>
</dbReference>
<dbReference type="InterPro" id="IPR020592">
    <property type="entry name" value="Ribosomal_bS16_CS"/>
</dbReference>
<reference evidence="6" key="2">
    <citation type="submission" date="2025-09" db="UniProtKB">
        <authorList>
            <consortium name="Ensembl"/>
        </authorList>
    </citation>
    <scope>IDENTIFICATION</scope>
</reference>
<dbReference type="Proteomes" id="UP000264820">
    <property type="component" value="Unplaced"/>
</dbReference>
<evidence type="ECO:0000256" key="5">
    <source>
        <dbReference type="ARBA" id="ARBA00035438"/>
    </source>
</evidence>
<organism evidence="6 7">
    <name type="scientific">Hippocampus comes</name>
    <name type="common">Tiger tail seahorse</name>
    <dbReference type="NCBI Taxonomy" id="109280"/>
    <lineage>
        <taxon>Eukaryota</taxon>
        <taxon>Metazoa</taxon>
        <taxon>Chordata</taxon>
        <taxon>Craniata</taxon>
        <taxon>Vertebrata</taxon>
        <taxon>Euteleostomi</taxon>
        <taxon>Actinopterygii</taxon>
        <taxon>Neopterygii</taxon>
        <taxon>Teleostei</taxon>
        <taxon>Neoteleostei</taxon>
        <taxon>Acanthomorphata</taxon>
        <taxon>Syngnathiaria</taxon>
        <taxon>Syngnathiformes</taxon>
        <taxon>Syngnathoidei</taxon>
        <taxon>Syngnathidae</taxon>
        <taxon>Hippocampus</taxon>
    </lineage>
</organism>
<evidence type="ECO:0000256" key="3">
    <source>
        <dbReference type="ARBA" id="ARBA00023274"/>
    </source>
</evidence>
<evidence type="ECO:0000313" key="6">
    <source>
        <dbReference type="Ensembl" id="ENSHCOP00000008397.1"/>
    </source>
</evidence>
<dbReference type="GO" id="GO:0005737">
    <property type="term" value="C:cytoplasm"/>
    <property type="evidence" value="ECO:0007669"/>
    <property type="project" value="UniProtKB-ARBA"/>
</dbReference>
<evidence type="ECO:0000256" key="2">
    <source>
        <dbReference type="ARBA" id="ARBA00022980"/>
    </source>
</evidence>
<dbReference type="AlphaFoldDB" id="A0A3Q2XVP2"/>
<dbReference type="NCBIfam" id="TIGR00002">
    <property type="entry name" value="S16"/>
    <property type="match status" value="1"/>
</dbReference>
<dbReference type="InterPro" id="IPR023803">
    <property type="entry name" value="Ribosomal_bS16_dom_sf"/>
</dbReference>
<dbReference type="OMA" id="GFYNPIA"/>
<dbReference type="GeneTree" id="ENSGT00940000176675"/>
<dbReference type="PROSITE" id="PS00732">
    <property type="entry name" value="RIBOSOMAL_S16"/>
    <property type="match status" value="1"/>
</dbReference>
<dbReference type="PANTHER" id="PTHR12919">
    <property type="entry name" value="30S RIBOSOMAL PROTEIN S16"/>
    <property type="match status" value="1"/>
</dbReference>
<dbReference type="GO" id="GO:0006412">
    <property type="term" value="P:translation"/>
    <property type="evidence" value="ECO:0007669"/>
    <property type="project" value="InterPro"/>
</dbReference>
<dbReference type="Ensembl" id="ENSHCOT00000000379.1">
    <property type="protein sequence ID" value="ENSHCOP00000008397.1"/>
    <property type="gene ID" value="ENSHCOG00000010628.1"/>
</dbReference>
<evidence type="ECO:0000256" key="4">
    <source>
        <dbReference type="ARBA" id="ARBA00035263"/>
    </source>
</evidence>
<dbReference type="SUPFAM" id="SSF54565">
    <property type="entry name" value="Ribosomal protein S16"/>
    <property type="match status" value="1"/>
</dbReference>
<sequence>MVRLRLKRFGRTHAPTYRLCAMDKRSPRNGRAIEELGYYHPCNKNEDEQVKFNEQRIQYWLGVGAQPSETVANLLKKQ</sequence>
<keyword evidence="7" id="KW-1185">Reference proteome</keyword>
<keyword evidence="2" id="KW-0689">Ribosomal protein</keyword>
<dbReference type="HAMAP" id="MF_00385">
    <property type="entry name" value="Ribosomal_bS16"/>
    <property type="match status" value="1"/>
</dbReference>
<dbReference type="GO" id="GO:0003735">
    <property type="term" value="F:structural constituent of ribosome"/>
    <property type="evidence" value="ECO:0007669"/>
    <property type="project" value="InterPro"/>
</dbReference>